<reference evidence="1 2" key="1">
    <citation type="submission" date="2024-07" db="EMBL/GenBank/DDBJ databases">
        <authorList>
            <person name="Akdeniz Z."/>
        </authorList>
    </citation>
    <scope>NUCLEOTIDE SEQUENCE [LARGE SCALE GENOMIC DNA]</scope>
</reference>
<evidence type="ECO:0000313" key="1">
    <source>
        <dbReference type="EMBL" id="CAL5994910.1"/>
    </source>
</evidence>
<proteinExistence type="predicted"/>
<dbReference type="EMBL" id="CAXDID020000032">
    <property type="protein sequence ID" value="CAL5994910.1"/>
    <property type="molecule type" value="Genomic_DNA"/>
</dbReference>
<protein>
    <submittedName>
        <fullName evidence="1">Sulfatase</fullName>
    </submittedName>
</protein>
<gene>
    <name evidence="1" type="ORF">HINF_LOCUS13777</name>
</gene>
<organism evidence="1 2">
    <name type="scientific">Hexamita inflata</name>
    <dbReference type="NCBI Taxonomy" id="28002"/>
    <lineage>
        <taxon>Eukaryota</taxon>
        <taxon>Metamonada</taxon>
        <taxon>Diplomonadida</taxon>
        <taxon>Hexamitidae</taxon>
        <taxon>Hexamitinae</taxon>
        <taxon>Hexamita</taxon>
    </lineage>
</organism>
<accession>A0ABP1HHQ7</accession>
<evidence type="ECO:0000313" key="2">
    <source>
        <dbReference type="Proteomes" id="UP001642409"/>
    </source>
</evidence>
<name>A0ABP1HHQ7_9EUKA</name>
<keyword evidence="2" id="KW-1185">Reference proteome</keyword>
<sequence length="243" mass="28122">MNVDLSISQTNGIPTINGWHSFVSGEVSSFTGINMIQSQYNAMDDFPSKFRQQGYHSMIVWPNTFKTDQSQNYVFRDKKQVSGPKNVVICLFSSQTRILHQIQDKIVNQIQLSINIEYSTSDYILTYVFSLFKILFHGQQPQICVFIFSDYSSRLVSDENESDSAVPGEVVKNIFRSLLCAHFLLNNYHFVSFNVLFEVESAFVLLKPLFAEFVQNIQQYLIRVINDQVLELFRITILNRLQN</sequence>
<comment type="caution">
    <text evidence="1">The sequence shown here is derived from an EMBL/GenBank/DDBJ whole genome shotgun (WGS) entry which is preliminary data.</text>
</comment>
<dbReference type="Proteomes" id="UP001642409">
    <property type="component" value="Unassembled WGS sequence"/>
</dbReference>